<dbReference type="Proteomes" id="UP000256572">
    <property type="component" value="Chromosome"/>
</dbReference>
<dbReference type="EMBL" id="CP023189">
    <property type="protein sequence ID" value="AXN00155.1"/>
    <property type="molecule type" value="Genomic_DNA"/>
</dbReference>
<organism evidence="1 2">
    <name type="scientific">Acetobacter pomorum</name>
    <dbReference type="NCBI Taxonomy" id="65959"/>
    <lineage>
        <taxon>Bacteria</taxon>
        <taxon>Pseudomonadati</taxon>
        <taxon>Pseudomonadota</taxon>
        <taxon>Alphaproteobacteria</taxon>
        <taxon>Acetobacterales</taxon>
        <taxon>Acetobacteraceae</taxon>
        <taxon>Acetobacter</taxon>
    </lineage>
</organism>
<protein>
    <submittedName>
        <fullName evidence="1">Uncharacterized protein</fullName>
    </submittedName>
</protein>
<dbReference type="AlphaFoldDB" id="A0AAN1PHB0"/>
<sequence length="71" mass="8124">MLQKADKFNSEIIEHSADGTAYVGVSLVKMRCELIETFLRETHGLFMARPIMVLNVFNIMKLATSNNIRKH</sequence>
<name>A0AAN1PHB0_9PROT</name>
<proteinExistence type="predicted"/>
<accession>A0AAN1PHB0</accession>
<evidence type="ECO:0000313" key="2">
    <source>
        <dbReference type="Proteomes" id="UP000256572"/>
    </source>
</evidence>
<evidence type="ECO:0000313" key="1">
    <source>
        <dbReference type="EMBL" id="AXN00155.1"/>
    </source>
</evidence>
<reference evidence="1 2" key="2">
    <citation type="submission" date="2018-08" db="EMBL/GenBank/DDBJ databases">
        <title>Acetobacter oryzifermentans sp. nov., isolated from Korea traditional vinegar and reclassification of Acetobacter pasteurianus subsp. ascendens (Henneberg 1898) as Acetobacter ascendens comb. nov.</title>
        <authorList>
            <person name="Cho G.Y."/>
            <person name="Lee S.H."/>
        </authorList>
    </citation>
    <scope>NUCLEOTIDE SEQUENCE [LARGE SCALE GENOMIC DNA]</scope>
    <source>
        <strain evidence="1 2">SH</strain>
    </source>
</reference>
<gene>
    <name evidence="1" type="ORF">CJF59_06025</name>
</gene>
<reference evidence="1 2" key="1">
    <citation type="submission" date="2017-09" db="EMBL/GenBank/DDBJ databases">
        <authorList>
            <person name="Kim K.H."/>
            <person name="Chun B.H."/>
            <person name="Han G.S."/>
            <person name="Hyun S.G."/>
            <person name="Jeon C.O."/>
        </authorList>
    </citation>
    <scope>NUCLEOTIDE SEQUENCE [LARGE SCALE GENOMIC DNA]</scope>
    <source>
        <strain evidence="1 2">SH</strain>
    </source>
</reference>